<dbReference type="InterPro" id="IPR041494">
    <property type="entry name" value="PIN7"/>
</dbReference>
<dbReference type="Proteomes" id="UP000254618">
    <property type="component" value="Unassembled WGS sequence"/>
</dbReference>
<dbReference type="Pfam" id="PF18475">
    <property type="entry name" value="PIN7"/>
    <property type="match status" value="1"/>
</dbReference>
<evidence type="ECO:0000313" key="5">
    <source>
        <dbReference type="Proteomes" id="UP000254618"/>
    </source>
</evidence>
<keyword evidence="4" id="KW-1185">Reference proteome</keyword>
<accession>A0A378QN08</accession>
<proteinExistence type="predicted"/>
<dbReference type="RefSeq" id="WP_079324645.1">
    <property type="nucleotide sequence ID" value="NZ_MXAP01000033.1"/>
</dbReference>
<dbReference type="EMBL" id="UGQF01000001">
    <property type="protein sequence ID" value="STZ02279.1"/>
    <property type="molecule type" value="Genomic_DNA"/>
</dbReference>
<reference evidence="2 4" key="1">
    <citation type="submission" date="2017-03" db="EMBL/GenBank/DDBJ databases">
        <title>Draft genome sequence of Moraxella equi CCUG 4950T type strain.</title>
        <authorList>
            <person name="Salva-Serra F."/>
            <person name="Engstrom-Jakobsson H."/>
            <person name="Thorell K."/>
            <person name="Jaen-Luchoro D."/>
            <person name="Gonzales-Siles L."/>
            <person name="Karlsson R."/>
            <person name="Yazdan S."/>
            <person name="Boulund F."/>
            <person name="Johnning A."/>
            <person name="Engstrand L."/>
            <person name="Kristiansson E."/>
            <person name="Moore E."/>
        </authorList>
    </citation>
    <scope>NUCLEOTIDE SEQUENCE [LARGE SCALE GENOMIC DNA]</scope>
    <source>
        <strain evidence="2 4">CCUG 4950</strain>
    </source>
</reference>
<evidence type="ECO:0000313" key="3">
    <source>
        <dbReference type="EMBL" id="STZ02279.1"/>
    </source>
</evidence>
<evidence type="ECO:0000313" key="2">
    <source>
        <dbReference type="EMBL" id="OPH39580.1"/>
    </source>
</evidence>
<protein>
    <recommendedName>
        <fullName evidence="1">PIN-like domain-containing protein</fullName>
    </recommendedName>
</protein>
<sequence>MKHYLIDYENIQPNDFNRLNPNQCQIWLFVGKNQTTLPISFSEAQAQFGKAFHLIQVPKSGKNALDFILSSEMGRIIENNPNDEFLIVSKDAGFDVLIEYYQQQVKSIQRVGHANNIQLDNTKHKKRLSIIDMLSLALLPKVKQSYHKMPEHCLPKSQKSLMNFILSILKNELKDYDDEYKQYICQKLANQFI</sequence>
<evidence type="ECO:0000259" key="1">
    <source>
        <dbReference type="Pfam" id="PF18475"/>
    </source>
</evidence>
<dbReference type="Proteomes" id="UP000190777">
    <property type="component" value="Unassembled WGS sequence"/>
</dbReference>
<organism evidence="3 5">
    <name type="scientific">Moraxella equi</name>
    <dbReference type="NCBI Taxonomy" id="60442"/>
    <lineage>
        <taxon>Bacteria</taxon>
        <taxon>Pseudomonadati</taxon>
        <taxon>Pseudomonadota</taxon>
        <taxon>Gammaproteobacteria</taxon>
        <taxon>Moraxellales</taxon>
        <taxon>Moraxellaceae</taxon>
        <taxon>Moraxella</taxon>
    </lineage>
</organism>
<dbReference type="EMBL" id="MXAP01000033">
    <property type="protein sequence ID" value="OPH39580.1"/>
    <property type="molecule type" value="Genomic_DNA"/>
</dbReference>
<name>A0A378QN08_9GAMM</name>
<evidence type="ECO:0000313" key="4">
    <source>
        <dbReference type="Proteomes" id="UP000190777"/>
    </source>
</evidence>
<feature type="domain" description="PIN-like" evidence="1">
    <location>
        <begin position="5"/>
        <end position="103"/>
    </location>
</feature>
<gene>
    <name evidence="2" type="ORF">B5J93_03485</name>
    <name evidence="3" type="ORF">NCTC11012_00503</name>
</gene>
<dbReference type="AlphaFoldDB" id="A0A378QN08"/>
<reference evidence="3 5" key="2">
    <citation type="submission" date="2018-06" db="EMBL/GenBank/DDBJ databases">
        <authorList>
            <consortium name="Pathogen Informatics"/>
            <person name="Doyle S."/>
        </authorList>
    </citation>
    <scope>NUCLEOTIDE SEQUENCE [LARGE SCALE GENOMIC DNA]</scope>
    <source>
        <strain evidence="3 5">NCTC11012</strain>
    </source>
</reference>